<comment type="caution">
    <text evidence="1">The sequence shown here is derived from an EMBL/GenBank/DDBJ whole genome shotgun (WGS) entry which is preliminary data.</text>
</comment>
<evidence type="ECO:0000313" key="2">
    <source>
        <dbReference type="Proteomes" id="UP000827092"/>
    </source>
</evidence>
<organism evidence="1 2">
    <name type="scientific">Oedothorax gibbosus</name>
    <dbReference type="NCBI Taxonomy" id="931172"/>
    <lineage>
        <taxon>Eukaryota</taxon>
        <taxon>Metazoa</taxon>
        <taxon>Ecdysozoa</taxon>
        <taxon>Arthropoda</taxon>
        <taxon>Chelicerata</taxon>
        <taxon>Arachnida</taxon>
        <taxon>Araneae</taxon>
        <taxon>Araneomorphae</taxon>
        <taxon>Entelegynae</taxon>
        <taxon>Araneoidea</taxon>
        <taxon>Linyphiidae</taxon>
        <taxon>Erigoninae</taxon>
        <taxon>Oedothorax</taxon>
    </lineage>
</organism>
<gene>
    <name evidence="1" type="ORF">JTE90_003542</name>
</gene>
<keyword evidence="2" id="KW-1185">Reference proteome</keyword>
<dbReference type="EMBL" id="JAFNEN010000318">
    <property type="protein sequence ID" value="KAG8185984.1"/>
    <property type="molecule type" value="Genomic_DNA"/>
</dbReference>
<dbReference type="AlphaFoldDB" id="A0AAV6UP74"/>
<accession>A0AAV6UP74</accession>
<evidence type="ECO:0000313" key="1">
    <source>
        <dbReference type="EMBL" id="KAG8185984.1"/>
    </source>
</evidence>
<reference evidence="1 2" key="1">
    <citation type="journal article" date="2022" name="Nat. Ecol. Evol.">
        <title>A masculinizing supergene underlies an exaggerated male reproductive morph in a spider.</title>
        <authorList>
            <person name="Hendrickx F."/>
            <person name="De Corte Z."/>
            <person name="Sonet G."/>
            <person name="Van Belleghem S.M."/>
            <person name="Kostlbacher S."/>
            <person name="Vangestel C."/>
        </authorList>
    </citation>
    <scope>NUCLEOTIDE SEQUENCE [LARGE SCALE GENOMIC DNA]</scope>
    <source>
        <strain evidence="1">W744_W776</strain>
    </source>
</reference>
<protein>
    <submittedName>
        <fullName evidence="1">Uncharacterized protein</fullName>
    </submittedName>
</protein>
<proteinExistence type="predicted"/>
<name>A0AAV6UP74_9ARAC</name>
<sequence>MSICDEDANDSCDNCTNYTKTTTETMHLWGEENNSMYISLSDINMSIYDEDANDSCDNCNQLHQDYGRNVVLISVP</sequence>
<dbReference type="Proteomes" id="UP000827092">
    <property type="component" value="Unassembled WGS sequence"/>
</dbReference>